<evidence type="ECO:0000313" key="2">
    <source>
        <dbReference type="Proteomes" id="UP000789405"/>
    </source>
</evidence>
<organism evidence="1 2">
    <name type="scientific">Dentiscutata erythropus</name>
    <dbReference type="NCBI Taxonomy" id="1348616"/>
    <lineage>
        <taxon>Eukaryota</taxon>
        <taxon>Fungi</taxon>
        <taxon>Fungi incertae sedis</taxon>
        <taxon>Mucoromycota</taxon>
        <taxon>Glomeromycotina</taxon>
        <taxon>Glomeromycetes</taxon>
        <taxon>Diversisporales</taxon>
        <taxon>Gigasporaceae</taxon>
        <taxon>Dentiscutata</taxon>
    </lineage>
</organism>
<name>A0A9N9NQE1_9GLOM</name>
<dbReference type="OrthoDB" id="2361895at2759"/>
<reference evidence="1" key="1">
    <citation type="submission" date="2021-06" db="EMBL/GenBank/DDBJ databases">
        <authorList>
            <person name="Kallberg Y."/>
            <person name="Tangrot J."/>
            <person name="Rosling A."/>
        </authorList>
    </citation>
    <scope>NUCLEOTIDE SEQUENCE</scope>
    <source>
        <strain evidence="1">MA453B</strain>
    </source>
</reference>
<dbReference type="EMBL" id="CAJVPY010017134">
    <property type="protein sequence ID" value="CAG8760502.1"/>
    <property type="molecule type" value="Genomic_DNA"/>
</dbReference>
<dbReference type="Proteomes" id="UP000789405">
    <property type="component" value="Unassembled WGS sequence"/>
</dbReference>
<accession>A0A9N9NQE1</accession>
<gene>
    <name evidence="1" type="ORF">DERYTH_LOCUS17777</name>
</gene>
<comment type="caution">
    <text evidence="1">The sequence shown here is derived from an EMBL/GenBank/DDBJ whole genome shotgun (WGS) entry which is preliminary data.</text>
</comment>
<protein>
    <submittedName>
        <fullName evidence="1">17903_t:CDS:1</fullName>
    </submittedName>
</protein>
<keyword evidence="2" id="KW-1185">Reference proteome</keyword>
<feature type="non-terminal residue" evidence="1">
    <location>
        <position position="108"/>
    </location>
</feature>
<dbReference type="AlphaFoldDB" id="A0A9N9NQE1"/>
<sequence length="108" mass="11186">HASVVPILVCKSGFLFDPQNSTLSFIFVSAQGGVVQSNGLFGLGSCNNTTPKGFITTPPAPSNGTFRLDVFNYTNLLSVIFPGAVCIVLLSSNSSSPTNGSSSTSRKP</sequence>
<proteinExistence type="predicted"/>
<evidence type="ECO:0000313" key="1">
    <source>
        <dbReference type="EMBL" id="CAG8760502.1"/>
    </source>
</evidence>
<feature type="non-terminal residue" evidence="1">
    <location>
        <position position="1"/>
    </location>
</feature>